<organism evidence="9">
    <name type="scientific">marine sediment metagenome</name>
    <dbReference type="NCBI Taxonomy" id="412755"/>
    <lineage>
        <taxon>unclassified sequences</taxon>
        <taxon>metagenomes</taxon>
        <taxon>ecological metagenomes</taxon>
    </lineage>
</organism>
<dbReference type="Pfam" id="PF13237">
    <property type="entry name" value="Fer4_10"/>
    <property type="match status" value="1"/>
</dbReference>
<dbReference type="GO" id="GO:0051539">
    <property type="term" value="F:4 iron, 4 sulfur cluster binding"/>
    <property type="evidence" value="ECO:0007669"/>
    <property type="project" value="UniProtKB-KW"/>
</dbReference>
<keyword evidence="6" id="KW-0411">Iron-sulfur</keyword>
<name>X0V7J7_9ZZZZ</name>
<dbReference type="PROSITE" id="PS51379">
    <property type="entry name" value="4FE4S_FER_2"/>
    <property type="match status" value="2"/>
</dbReference>
<dbReference type="InterPro" id="IPR017896">
    <property type="entry name" value="4Fe4S_Fe-S-bd"/>
</dbReference>
<evidence type="ECO:0000256" key="2">
    <source>
        <dbReference type="ARBA" id="ARBA00022485"/>
    </source>
</evidence>
<evidence type="ECO:0000256" key="3">
    <source>
        <dbReference type="ARBA" id="ARBA00022723"/>
    </source>
</evidence>
<protein>
    <recommendedName>
        <fullName evidence="8">4Fe-4S ferredoxin-type domain-containing protein</fullName>
    </recommendedName>
</protein>
<evidence type="ECO:0000256" key="6">
    <source>
        <dbReference type="ARBA" id="ARBA00023014"/>
    </source>
</evidence>
<feature type="domain" description="4Fe-4S ferredoxin-type" evidence="8">
    <location>
        <begin position="31"/>
        <end position="60"/>
    </location>
</feature>
<feature type="domain" description="4Fe-4S ferredoxin-type" evidence="8">
    <location>
        <begin position="61"/>
        <end position="90"/>
    </location>
</feature>
<proteinExistence type="predicted"/>
<dbReference type="EMBL" id="BARS01010719">
    <property type="protein sequence ID" value="GAF96615.1"/>
    <property type="molecule type" value="Genomic_DNA"/>
</dbReference>
<keyword evidence="2" id="KW-0004">4Fe-4S</keyword>
<keyword evidence="5" id="KW-0408">Iron</keyword>
<evidence type="ECO:0000256" key="5">
    <source>
        <dbReference type="ARBA" id="ARBA00023004"/>
    </source>
</evidence>
<comment type="caution">
    <text evidence="9">The sequence shown here is derived from an EMBL/GenBank/DDBJ whole genome shotgun (WGS) entry which is preliminary data.</text>
</comment>
<evidence type="ECO:0000259" key="8">
    <source>
        <dbReference type="PROSITE" id="PS51379"/>
    </source>
</evidence>
<dbReference type="PANTHER" id="PTHR43724:SF1">
    <property type="entry name" value="PYRUVATE SYNTHASE SUBUNIT PORD"/>
    <property type="match status" value="1"/>
</dbReference>
<reference evidence="9" key="1">
    <citation type="journal article" date="2014" name="Front. Microbiol.">
        <title>High frequency of phylogenetically diverse reductive dehalogenase-homologous genes in deep subseafloor sedimentary metagenomes.</title>
        <authorList>
            <person name="Kawai M."/>
            <person name="Futagami T."/>
            <person name="Toyoda A."/>
            <person name="Takaki Y."/>
            <person name="Nishi S."/>
            <person name="Hori S."/>
            <person name="Arai W."/>
            <person name="Tsubouchi T."/>
            <person name="Morono Y."/>
            <person name="Uchiyama I."/>
            <person name="Ito T."/>
            <person name="Fujiyama A."/>
            <person name="Inagaki F."/>
            <person name="Takami H."/>
        </authorList>
    </citation>
    <scope>NUCLEOTIDE SEQUENCE</scope>
    <source>
        <strain evidence="9">Expedition CK06-06</strain>
    </source>
</reference>
<dbReference type="GO" id="GO:0046872">
    <property type="term" value="F:metal ion binding"/>
    <property type="evidence" value="ECO:0007669"/>
    <property type="project" value="UniProtKB-KW"/>
</dbReference>
<accession>X0V7J7</accession>
<dbReference type="GO" id="GO:0016625">
    <property type="term" value="F:oxidoreductase activity, acting on the aldehyde or oxo group of donors, iron-sulfur protein as acceptor"/>
    <property type="evidence" value="ECO:0007669"/>
    <property type="project" value="InterPro"/>
</dbReference>
<evidence type="ECO:0000256" key="1">
    <source>
        <dbReference type="ARBA" id="ARBA00001966"/>
    </source>
</evidence>
<comment type="cofactor">
    <cofactor evidence="1">
        <name>[4Fe-4S] cluster</name>
        <dbReference type="ChEBI" id="CHEBI:49883"/>
    </cofactor>
</comment>
<gene>
    <name evidence="9" type="ORF">S01H1_19763</name>
</gene>
<evidence type="ECO:0000256" key="4">
    <source>
        <dbReference type="ARBA" id="ARBA00022737"/>
    </source>
</evidence>
<dbReference type="NCBIfam" id="TIGR02179">
    <property type="entry name" value="PorD_KorD"/>
    <property type="match status" value="1"/>
</dbReference>
<sequence length="90" mass="9956">MQVEKMKDPVFPVSRPVDESAGKTGDWRTSGAPVIDMKRCSQCYICNVSCPEVAITIDPDENPKINLRTCKGCGICCEVCPKKCIVMEEE</sequence>
<dbReference type="InterPro" id="IPR011898">
    <property type="entry name" value="PorD_KorD"/>
</dbReference>
<evidence type="ECO:0000313" key="9">
    <source>
        <dbReference type="EMBL" id="GAF96615.1"/>
    </source>
</evidence>
<dbReference type="PANTHER" id="PTHR43724">
    <property type="entry name" value="PYRUVATE SYNTHASE SUBUNIT PORD"/>
    <property type="match status" value="1"/>
</dbReference>
<evidence type="ECO:0000256" key="7">
    <source>
        <dbReference type="SAM" id="MobiDB-lite"/>
    </source>
</evidence>
<dbReference type="SUPFAM" id="SSF54862">
    <property type="entry name" value="4Fe-4S ferredoxins"/>
    <property type="match status" value="1"/>
</dbReference>
<keyword evidence="3" id="KW-0479">Metal-binding</keyword>
<keyword evidence="4" id="KW-0677">Repeat</keyword>
<feature type="region of interest" description="Disordered" evidence="7">
    <location>
        <begin position="1"/>
        <end position="27"/>
    </location>
</feature>
<dbReference type="AlphaFoldDB" id="X0V7J7"/>
<dbReference type="Gene3D" id="3.30.70.20">
    <property type="match status" value="1"/>
</dbReference>